<protein>
    <submittedName>
        <fullName evidence="5">Unannotated protein</fullName>
    </submittedName>
</protein>
<dbReference type="AlphaFoldDB" id="A0A6J7D139"/>
<reference evidence="5" key="1">
    <citation type="submission" date="2020-05" db="EMBL/GenBank/DDBJ databases">
        <authorList>
            <person name="Chiriac C."/>
            <person name="Salcher M."/>
            <person name="Ghai R."/>
            <person name="Kavagutti S V."/>
        </authorList>
    </citation>
    <scope>NUCLEOTIDE SEQUENCE</scope>
</reference>
<dbReference type="FunFam" id="3.30.300.30:FF:000008">
    <property type="entry name" value="2,3-dihydroxybenzoate-AMP ligase"/>
    <property type="match status" value="1"/>
</dbReference>
<dbReference type="Pfam" id="PF00501">
    <property type="entry name" value="AMP-binding"/>
    <property type="match status" value="1"/>
</dbReference>
<evidence type="ECO:0000256" key="1">
    <source>
        <dbReference type="ARBA" id="ARBA00006432"/>
    </source>
</evidence>
<dbReference type="InterPro" id="IPR042099">
    <property type="entry name" value="ANL_N_sf"/>
</dbReference>
<dbReference type="CDD" id="cd04433">
    <property type="entry name" value="AFD_class_I"/>
    <property type="match status" value="1"/>
</dbReference>
<name>A0A6J7D139_9ZZZZ</name>
<feature type="domain" description="AMP-binding enzyme C-terminal" evidence="4">
    <location>
        <begin position="452"/>
        <end position="527"/>
    </location>
</feature>
<dbReference type="PANTHER" id="PTHR43767">
    <property type="entry name" value="LONG-CHAIN-FATTY-ACID--COA LIGASE"/>
    <property type="match status" value="1"/>
</dbReference>
<dbReference type="InterPro" id="IPR025110">
    <property type="entry name" value="AMP-bd_C"/>
</dbReference>
<evidence type="ECO:0000259" key="4">
    <source>
        <dbReference type="Pfam" id="PF13193"/>
    </source>
</evidence>
<evidence type="ECO:0000256" key="2">
    <source>
        <dbReference type="ARBA" id="ARBA00022598"/>
    </source>
</evidence>
<dbReference type="SUPFAM" id="SSF56801">
    <property type="entry name" value="Acetyl-CoA synthetase-like"/>
    <property type="match status" value="1"/>
</dbReference>
<sequence>MSDLSDRLQGTFAAIATLRSSGLIGLERPDRAIKAAGALKKFGPTPAAAIAAAGVRHPDALAVIDDRGVHTWREISDRADALARALASRGVTAESGVGVMLRDQADFLVSVGAIARIGADLVLLNTSFAAPQVEGVVEREGVSTVIYDLEFDAVVSGVELAGSKVIAWGAADAPGRDSIDSLVATAPSAQPPLPDSPGRTVILTSGTTGTPKGAKRGKPPSILDMASLLDKIPLKSGEVTVIAAPLFHSWGFVHLSVATALGSTMVLRRRFNPAQVVEDINRFDASALVVVPVMLKRILDLPEAERAVASGTLRIIAASGSALSAELGTRAMDQYGPVLHNLYGSTEVAWATIATPEDLLAAPGCAGRPPRGVTVKLVDEEGVEVAEGERGRIFVGNEMLFEGYTGGGGKEVLKGLMSTGDVGRFDEGGRLFVEGRDDDMIVSGGENVFPEEVEDCLNSHEAVKDSAVVGVPDEEFGQRLRAAVVLESGSKATAEDLTAHVKAELARYKVPREIIFLDELPRTATGKILRRRIIEL</sequence>
<evidence type="ECO:0000259" key="3">
    <source>
        <dbReference type="Pfam" id="PF00501"/>
    </source>
</evidence>
<gene>
    <name evidence="5" type="ORF">UFOPK3444_00339</name>
</gene>
<accession>A0A6J7D139</accession>
<comment type="similarity">
    <text evidence="1">Belongs to the ATP-dependent AMP-binding enzyme family.</text>
</comment>
<evidence type="ECO:0000313" key="5">
    <source>
        <dbReference type="EMBL" id="CAB4863891.1"/>
    </source>
</evidence>
<dbReference type="Gene3D" id="3.30.300.30">
    <property type="match status" value="1"/>
</dbReference>
<feature type="domain" description="AMP-dependent synthetase/ligase" evidence="3">
    <location>
        <begin position="54"/>
        <end position="404"/>
    </location>
</feature>
<organism evidence="5">
    <name type="scientific">freshwater metagenome</name>
    <dbReference type="NCBI Taxonomy" id="449393"/>
    <lineage>
        <taxon>unclassified sequences</taxon>
        <taxon>metagenomes</taxon>
        <taxon>ecological metagenomes</taxon>
    </lineage>
</organism>
<dbReference type="InterPro" id="IPR000873">
    <property type="entry name" value="AMP-dep_synth/lig_dom"/>
</dbReference>
<dbReference type="PROSITE" id="PS00455">
    <property type="entry name" value="AMP_BINDING"/>
    <property type="match status" value="1"/>
</dbReference>
<dbReference type="InterPro" id="IPR020845">
    <property type="entry name" value="AMP-binding_CS"/>
</dbReference>
<keyword evidence="2" id="KW-0436">Ligase</keyword>
<dbReference type="Pfam" id="PF13193">
    <property type="entry name" value="AMP-binding_C"/>
    <property type="match status" value="1"/>
</dbReference>
<dbReference type="InterPro" id="IPR045851">
    <property type="entry name" value="AMP-bd_C_sf"/>
</dbReference>
<dbReference type="PANTHER" id="PTHR43767:SF1">
    <property type="entry name" value="NONRIBOSOMAL PEPTIDE SYNTHASE PES1 (EUROFUNG)-RELATED"/>
    <property type="match status" value="1"/>
</dbReference>
<proteinExistence type="inferred from homology"/>
<dbReference type="GO" id="GO:0016878">
    <property type="term" value="F:acid-thiol ligase activity"/>
    <property type="evidence" value="ECO:0007669"/>
    <property type="project" value="UniProtKB-ARBA"/>
</dbReference>
<dbReference type="InterPro" id="IPR050237">
    <property type="entry name" value="ATP-dep_AMP-bd_enzyme"/>
</dbReference>
<dbReference type="Gene3D" id="3.40.50.12780">
    <property type="entry name" value="N-terminal domain of ligase-like"/>
    <property type="match status" value="1"/>
</dbReference>
<dbReference type="EMBL" id="CAFBLU010000003">
    <property type="protein sequence ID" value="CAB4863891.1"/>
    <property type="molecule type" value="Genomic_DNA"/>
</dbReference>